<dbReference type="InterPro" id="IPR014718">
    <property type="entry name" value="GH-type_carb-bd"/>
</dbReference>
<proteinExistence type="predicted"/>
<gene>
    <name evidence="1" type="ORF">J2Z60_000562</name>
</gene>
<dbReference type="Gene3D" id="2.70.98.10">
    <property type="match status" value="1"/>
</dbReference>
<protein>
    <submittedName>
        <fullName evidence="1">Galactose mutarotase-like enzyme</fullName>
    </submittedName>
</protein>
<dbReference type="Proteomes" id="UP001519292">
    <property type="component" value="Unassembled WGS sequence"/>
</dbReference>
<comment type="caution">
    <text evidence="1">The sequence shown here is derived from an EMBL/GenBank/DDBJ whole genome shotgun (WGS) entry which is preliminary data.</text>
</comment>
<organism evidence="1 2">
    <name type="scientific">Lactobacillus colini</name>
    <dbReference type="NCBI Taxonomy" id="1819254"/>
    <lineage>
        <taxon>Bacteria</taxon>
        <taxon>Bacillati</taxon>
        <taxon>Bacillota</taxon>
        <taxon>Bacilli</taxon>
        <taxon>Lactobacillales</taxon>
        <taxon>Lactobacillaceae</taxon>
        <taxon>Lactobacillus</taxon>
    </lineage>
</organism>
<keyword evidence="2" id="KW-1185">Reference proteome</keyword>
<reference evidence="1 2" key="1">
    <citation type="submission" date="2021-03" db="EMBL/GenBank/DDBJ databases">
        <title>Genomic Encyclopedia of Type Strains, Phase IV (KMG-IV): sequencing the most valuable type-strain genomes for metagenomic binning, comparative biology and taxonomic classification.</title>
        <authorList>
            <person name="Goeker M."/>
        </authorList>
    </citation>
    <scope>NUCLEOTIDE SEQUENCE [LARGE SCALE GENOMIC DNA]</scope>
    <source>
        <strain evidence="1 2">DSM 101872</strain>
    </source>
</reference>
<dbReference type="Pfam" id="PF01263">
    <property type="entry name" value="Aldose_epim"/>
    <property type="match status" value="1"/>
</dbReference>
<name>A0ABS4MCJ2_9LACO</name>
<accession>A0ABS4MCJ2</accession>
<dbReference type="InterPro" id="IPR008183">
    <property type="entry name" value="Aldose_1/G6P_1-epimerase"/>
</dbReference>
<dbReference type="SUPFAM" id="SSF74650">
    <property type="entry name" value="Galactose mutarotase-like"/>
    <property type="match status" value="1"/>
</dbReference>
<evidence type="ECO:0000313" key="2">
    <source>
        <dbReference type="Proteomes" id="UP001519292"/>
    </source>
</evidence>
<evidence type="ECO:0000313" key="1">
    <source>
        <dbReference type="EMBL" id="MBP2057398.1"/>
    </source>
</evidence>
<sequence length="293" mass="32585">MLTIENSQLKVEINELGAQVTHVIDKRSNYDCIWNGSEWEEHSPILFPAVGKSNGNQCVIDGKKYPMMPNGFANNYSWTVVDKGDDRASLILTHNEETLKSYPFKFSLMVTYLLVANQLQVAFRLTNDSDTEMPYSLGIMPAFSLPLEGEKLDFYDYELRFVPEIPDLTQFHLDKEGLRSLESTSVAGVNNGVLNLQKAVFDYGHILINSPGLTAIELISNKSDSGHAITVTLEGFNGVEIWKSPDTNKFLAIAPINGFPDVLDQTSAWGEKLGNKVLPAGANIDFKTNITFQ</sequence>
<dbReference type="EMBL" id="JAGGLU010000002">
    <property type="protein sequence ID" value="MBP2057398.1"/>
    <property type="molecule type" value="Genomic_DNA"/>
</dbReference>
<dbReference type="RefSeq" id="WP_209686144.1">
    <property type="nucleotide sequence ID" value="NZ_JAGGLU010000002.1"/>
</dbReference>
<dbReference type="InterPro" id="IPR011013">
    <property type="entry name" value="Gal_mutarotase_sf_dom"/>
</dbReference>